<dbReference type="GO" id="GO:0004831">
    <property type="term" value="F:tyrosine-tRNA ligase activity"/>
    <property type="evidence" value="ECO:0007669"/>
    <property type="project" value="UniProtKB-EC"/>
</dbReference>
<dbReference type="STRING" id="337451.A0A3S3MHK4"/>
<dbReference type="EMBL" id="QPKB01000002">
    <property type="protein sequence ID" value="RWR76578.1"/>
    <property type="molecule type" value="Genomic_DNA"/>
</dbReference>
<dbReference type="InterPro" id="IPR014729">
    <property type="entry name" value="Rossmann-like_a/b/a_fold"/>
</dbReference>
<evidence type="ECO:0000256" key="10">
    <source>
        <dbReference type="SAM" id="MobiDB-lite"/>
    </source>
</evidence>
<protein>
    <recommendedName>
        <fullName evidence="1 9">Tyrosine--tRNA ligase</fullName>
        <ecNumber evidence="1 9">6.1.1.1</ecNumber>
    </recommendedName>
    <alternativeName>
        <fullName evidence="7 9">Tyrosyl-tRNA synthetase</fullName>
    </alternativeName>
</protein>
<sequence length="286" mass="31775">MAAASRIFLLLLHNPNKLSFPSSFSFRNPPNPIHLTTTRSFNSTQTTPKFKNQQMGSSPHSNVIDILQERGLIESITSENLRSACSNPSFSPVKVYCGFDPTAESLHLGNLIGIIVLSWFQRCGHKTIALIGGATGRIGDPSGKSIERPELDVQNERNSVGIENTIRGILGRWGKEMNADVGSEKNSSDPNFGDSFRILNNFDWWKERKLLDFLREEGKLARVGVMIAKESVKRRLGSEEGLSFTEFTYQLLQGSDFLHLFKHEGVNVQIGGSDQWGNITAGHRAD</sequence>
<dbReference type="GO" id="GO:0048608">
    <property type="term" value="P:reproductive structure development"/>
    <property type="evidence" value="ECO:0007669"/>
    <property type="project" value="UniProtKB-ARBA"/>
</dbReference>
<comment type="similarity">
    <text evidence="9">Belongs to the class-I aminoacyl-tRNA synthetase family.</text>
</comment>
<dbReference type="EC" id="6.1.1.1" evidence="1 9"/>
<keyword evidence="5 9" id="KW-0648">Protein biosynthesis</keyword>
<proteinExistence type="inferred from homology"/>
<dbReference type="PANTHER" id="PTHR11766:SF0">
    <property type="entry name" value="TYROSINE--TRNA LIGASE, MITOCHONDRIAL"/>
    <property type="match status" value="1"/>
</dbReference>
<evidence type="ECO:0000256" key="9">
    <source>
        <dbReference type="RuleBase" id="RU361234"/>
    </source>
</evidence>
<dbReference type="GO" id="GO:0009791">
    <property type="term" value="P:post-embryonic development"/>
    <property type="evidence" value="ECO:0007669"/>
    <property type="project" value="UniProtKB-ARBA"/>
</dbReference>
<organism evidence="11 12">
    <name type="scientific">Cinnamomum micranthum f. kanehirae</name>
    <dbReference type="NCBI Taxonomy" id="337451"/>
    <lineage>
        <taxon>Eukaryota</taxon>
        <taxon>Viridiplantae</taxon>
        <taxon>Streptophyta</taxon>
        <taxon>Embryophyta</taxon>
        <taxon>Tracheophyta</taxon>
        <taxon>Spermatophyta</taxon>
        <taxon>Magnoliopsida</taxon>
        <taxon>Magnoliidae</taxon>
        <taxon>Laurales</taxon>
        <taxon>Lauraceae</taxon>
        <taxon>Cinnamomum</taxon>
    </lineage>
</organism>
<evidence type="ECO:0000256" key="3">
    <source>
        <dbReference type="ARBA" id="ARBA00022741"/>
    </source>
</evidence>
<dbReference type="GO" id="GO:0005829">
    <property type="term" value="C:cytosol"/>
    <property type="evidence" value="ECO:0007669"/>
    <property type="project" value="TreeGrafter"/>
</dbReference>
<evidence type="ECO:0000313" key="12">
    <source>
        <dbReference type="Proteomes" id="UP000283530"/>
    </source>
</evidence>
<dbReference type="PANTHER" id="PTHR11766">
    <property type="entry name" value="TYROSYL-TRNA SYNTHETASE"/>
    <property type="match status" value="1"/>
</dbReference>
<evidence type="ECO:0000256" key="6">
    <source>
        <dbReference type="ARBA" id="ARBA00023146"/>
    </source>
</evidence>
<dbReference type="GO" id="GO:0005739">
    <property type="term" value="C:mitochondrion"/>
    <property type="evidence" value="ECO:0007669"/>
    <property type="project" value="TreeGrafter"/>
</dbReference>
<dbReference type="GO" id="GO:0005524">
    <property type="term" value="F:ATP binding"/>
    <property type="evidence" value="ECO:0007669"/>
    <property type="project" value="UniProtKB-KW"/>
</dbReference>
<keyword evidence="4 9" id="KW-0067">ATP-binding</keyword>
<dbReference type="OrthoDB" id="337870at2759"/>
<dbReference type="InterPro" id="IPR024088">
    <property type="entry name" value="Tyr-tRNA-ligase_bac-type"/>
</dbReference>
<accession>A0A3S3MHK4</accession>
<evidence type="ECO:0000256" key="4">
    <source>
        <dbReference type="ARBA" id="ARBA00022840"/>
    </source>
</evidence>
<comment type="catalytic activity">
    <reaction evidence="8 9">
        <text>tRNA(Tyr) + L-tyrosine + ATP = L-tyrosyl-tRNA(Tyr) + AMP + diphosphate + H(+)</text>
        <dbReference type="Rhea" id="RHEA:10220"/>
        <dbReference type="Rhea" id="RHEA-COMP:9706"/>
        <dbReference type="Rhea" id="RHEA-COMP:9707"/>
        <dbReference type="ChEBI" id="CHEBI:15378"/>
        <dbReference type="ChEBI" id="CHEBI:30616"/>
        <dbReference type="ChEBI" id="CHEBI:33019"/>
        <dbReference type="ChEBI" id="CHEBI:58315"/>
        <dbReference type="ChEBI" id="CHEBI:78442"/>
        <dbReference type="ChEBI" id="CHEBI:78536"/>
        <dbReference type="ChEBI" id="CHEBI:456215"/>
        <dbReference type="EC" id="6.1.1.1"/>
    </reaction>
</comment>
<dbReference type="Gene3D" id="3.40.50.620">
    <property type="entry name" value="HUPs"/>
    <property type="match status" value="1"/>
</dbReference>
<dbReference type="GO" id="GO:0006437">
    <property type="term" value="P:tyrosyl-tRNA aminoacylation"/>
    <property type="evidence" value="ECO:0007669"/>
    <property type="project" value="InterPro"/>
</dbReference>
<keyword evidence="2 9" id="KW-0436">Ligase</keyword>
<dbReference type="SUPFAM" id="SSF52374">
    <property type="entry name" value="Nucleotidylyl transferase"/>
    <property type="match status" value="1"/>
</dbReference>
<dbReference type="NCBIfam" id="TIGR00234">
    <property type="entry name" value="tyrS"/>
    <property type="match status" value="1"/>
</dbReference>
<dbReference type="InterPro" id="IPR002305">
    <property type="entry name" value="aa-tRNA-synth_Ic"/>
</dbReference>
<feature type="compositionally biased region" description="Polar residues" evidence="10">
    <location>
        <begin position="48"/>
        <end position="59"/>
    </location>
</feature>
<dbReference type="GO" id="GO:0009570">
    <property type="term" value="C:chloroplast stroma"/>
    <property type="evidence" value="ECO:0007669"/>
    <property type="project" value="TreeGrafter"/>
</dbReference>
<dbReference type="AlphaFoldDB" id="A0A3S3MHK4"/>
<evidence type="ECO:0000256" key="2">
    <source>
        <dbReference type="ARBA" id="ARBA00022598"/>
    </source>
</evidence>
<keyword evidence="12" id="KW-1185">Reference proteome</keyword>
<evidence type="ECO:0000256" key="1">
    <source>
        <dbReference type="ARBA" id="ARBA00013160"/>
    </source>
</evidence>
<dbReference type="InterPro" id="IPR001412">
    <property type="entry name" value="aa-tRNA-synth_I_CS"/>
</dbReference>
<keyword evidence="3 9" id="KW-0547">Nucleotide-binding</keyword>
<evidence type="ECO:0000256" key="7">
    <source>
        <dbReference type="ARBA" id="ARBA00033323"/>
    </source>
</evidence>
<feature type="region of interest" description="Disordered" evidence="10">
    <location>
        <begin position="35"/>
        <end position="59"/>
    </location>
</feature>
<comment type="caution">
    <text evidence="11">The sequence shown here is derived from an EMBL/GenBank/DDBJ whole genome shotgun (WGS) entry which is preliminary data.</text>
</comment>
<evidence type="ECO:0000256" key="8">
    <source>
        <dbReference type="ARBA" id="ARBA00048248"/>
    </source>
</evidence>
<feature type="compositionally biased region" description="Low complexity" evidence="10">
    <location>
        <begin position="36"/>
        <end position="47"/>
    </location>
</feature>
<dbReference type="InterPro" id="IPR002307">
    <property type="entry name" value="Tyr-tRNA-ligase"/>
</dbReference>
<dbReference type="Pfam" id="PF00579">
    <property type="entry name" value="tRNA-synt_1b"/>
    <property type="match status" value="1"/>
</dbReference>
<gene>
    <name evidence="11" type="ORF">CKAN_00502600</name>
</gene>
<dbReference type="Proteomes" id="UP000283530">
    <property type="component" value="Unassembled WGS sequence"/>
</dbReference>
<dbReference type="PROSITE" id="PS00178">
    <property type="entry name" value="AA_TRNA_LIGASE_I"/>
    <property type="match status" value="1"/>
</dbReference>
<evidence type="ECO:0000256" key="5">
    <source>
        <dbReference type="ARBA" id="ARBA00022917"/>
    </source>
</evidence>
<evidence type="ECO:0000313" key="11">
    <source>
        <dbReference type="EMBL" id="RWR76578.1"/>
    </source>
</evidence>
<name>A0A3S3MHK4_9MAGN</name>
<keyword evidence="6 9" id="KW-0030">Aminoacyl-tRNA synthetase</keyword>
<dbReference type="PRINTS" id="PR01040">
    <property type="entry name" value="TRNASYNTHTYR"/>
</dbReference>
<reference evidence="11 12" key="1">
    <citation type="journal article" date="2019" name="Nat. Plants">
        <title>Stout camphor tree genome fills gaps in understanding of flowering plant genome evolution.</title>
        <authorList>
            <person name="Chaw S.M."/>
            <person name="Liu Y.C."/>
            <person name="Wu Y.W."/>
            <person name="Wang H.Y."/>
            <person name="Lin C.I."/>
            <person name="Wu C.S."/>
            <person name="Ke H.M."/>
            <person name="Chang L.Y."/>
            <person name="Hsu C.Y."/>
            <person name="Yang H.T."/>
            <person name="Sudianto E."/>
            <person name="Hsu M.H."/>
            <person name="Wu K.P."/>
            <person name="Wang L.N."/>
            <person name="Leebens-Mack J.H."/>
            <person name="Tsai I.J."/>
        </authorList>
    </citation>
    <scope>NUCLEOTIDE SEQUENCE [LARGE SCALE GENOMIC DNA]</scope>
    <source>
        <strain evidence="12">cv. Chaw 1501</strain>
        <tissue evidence="11">Young leaves</tissue>
    </source>
</reference>